<feature type="domain" description="Glycoside hydrolase family 2 catalytic" evidence="5">
    <location>
        <begin position="279"/>
        <end position="571"/>
    </location>
</feature>
<dbReference type="Gene3D" id="2.60.40.10">
    <property type="entry name" value="Immunoglobulins"/>
    <property type="match status" value="2"/>
</dbReference>
<feature type="domain" description="Glycosyl hydrolases family 2 sugar binding" evidence="6">
    <location>
        <begin position="52"/>
        <end position="150"/>
    </location>
</feature>
<evidence type="ECO:0000313" key="8">
    <source>
        <dbReference type="Proteomes" id="UP001203665"/>
    </source>
</evidence>
<evidence type="ECO:0000259" key="4">
    <source>
        <dbReference type="Pfam" id="PF00703"/>
    </source>
</evidence>
<dbReference type="InterPro" id="IPR006103">
    <property type="entry name" value="Glyco_hydro_2_cat"/>
</dbReference>
<comment type="caution">
    <text evidence="7">The sequence shown here is derived from an EMBL/GenBank/DDBJ whole genome shotgun (WGS) entry which is preliminary data.</text>
</comment>
<evidence type="ECO:0000259" key="5">
    <source>
        <dbReference type="Pfam" id="PF02836"/>
    </source>
</evidence>
<evidence type="ECO:0000256" key="3">
    <source>
        <dbReference type="ARBA" id="ARBA00023295"/>
    </source>
</evidence>
<gene>
    <name evidence="7" type="ORF">NDM98_19715</name>
</gene>
<dbReference type="PANTHER" id="PTHR42732:SF1">
    <property type="entry name" value="BETA-MANNOSIDASE"/>
    <property type="match status" value="1"/>
</dbReference>
<dbReference type="InterPro" id="IPR006101">
    <property type="entry name" value="Glyco_hydro_2"/>
</dbReference>
<keyword evidence="3" id="KW-0326">Glycosidase</keyword>
<dbReference type="Proteomes" id="UP001203665">
    <property type="component" value="Unassembled WGS sequence"/>
</dbReference>
<dbReference type="EMBL" id="JAMQJY010000004">
    <property type="protein sequence ID" value="MCM2677449.1"/>
    <property type="molecule type" value="Genomic_DNA"/>
</dbReference>
<dbReference type="RefSeq" id="WP_251611244.1">
    <property type="nucleotide sequence ID" value="NZ_JAMQJY010000004.1"/>
</dbReference>
<feature type="domain" description="Glycoside hydrolase family 2 immunoglobulin-like beta-sandwich" evidence="4">
    <location>
        <begin position="171"/>
        <end position="272"/>
    </location>
</feature>
<proteinExistence type="inferred from homology"/>
<dbReference type="Gene3D" id="3.20.20.80">
    <property type="entry name" value="Glycosidases"/>
    <property type="match status" value="1"/>
</dbReference>
<evidence type="ECO:0000259" key="6">
    <source>
        <dbReference type="Pfam" id="PF02837"/>
    </source>
</evidence>
<dbReference type="InterPro" id="IPR008979">
    <property type="entry name" value="Galactose-bd-like_sf"/>
</dbReference>
<keyword evidence="8" id="KW-1185">Reference proteome</keyword>
<keyword evidence="2 7" id="KW-0378">Hydrolase</keyword>
<dbReference type="SUPFAM" id="SSF49303">
    <property type="entry name" value="beta-Galactosidase/glucuronidase domain"/>
    <property type="match status" value="1"/>
</dbReference>
<name>A0ABT0XNG1_9BACI</name>
<dbReference type="InterPro" id="IPR051913">
    <property type="entry name" value="GH2_Domain-Containing"/>
</dbReference>
<reference evidence="7" key="1">
    <citation type="submission" date="2022-06" db="EMBL/GenBank/DDBJ databases">
        <title>Alkalicoccobacillus porphyridii sp. nov., isolated from a marine red alga, Porphyridium purpureum and reclassification of Shouchella plakortidis and Shouchella gibsonii as Alkalicoccobacillus plakortidis comb. nov. and Alkalicoccobacillus gibsonii comb. nov.</title>
        <authorList>
            <person name="Kim K.H."/>
            <person name="Lee J.K."/>
            <person name="Han D.M."/>
            <person name="Baek J.H."/>
            <person name="Jeon C.O."/>
        </authorList>
    </citation>
    <scope>NUCLEOTIDE SEQUENCE</scope>
    <source>
        <strain evidence="7">DSM 19153</strain>
    </source>
</reference>
<dbReference type="PANTHER" id="PTHR42732">
    <property type="entry name" value="BETA-GALACTOSIDASE"/>
    <property type="match status" value="1"/>
</dbReference>
<dbReference type="InterPro" id="IPR013783">
    <property type="entry name" value="Ig-like_fold"/>
</dbReference>
<dbReference type="SUPFAM" id="SSF49785">
    <property type="entry name" value="Galactose-binding domain-like"/>
    <property type="match status" value="1"/>
</dbReference>
<protein>
    <submittedName>
        <fullName evidence="7">Glycoside hydrolase family 2 protein</fullName>
    </submittedName>
</protein>
<dbReference type="Pfam" id="PF00703">
    <property type="entry name" value="Glyco_hydro_2"/>
    <property type="match status" value="1"/>
</dbReference>
<dbReference type="InterPro" id="IPR017853">
    <property type="entry name" value="GH"/>
</dbReference>
<dbReference type="PRINTS" id="PR00132">
    <property type="entry name" value="GLHYDRLASE2"/>
</dbReference>
<comment type="similarity">
    <text evidence="1">Belongs to the glycosyl hydrolase 2 family.</text>
</comment>
<accession>A0ABT0XNG1</accession>
<dbReference type="Gene3D" id="2.60.120.260">
    <property type="entry name" value="Galactose-binding domain-like"/>
    <property type="match status" value="1"/>
</dbReference>
<evidence type="ECO:0000256" key="1">
    <source>
        <dbReference type="ARBA" id="ARBA00007401"/>
    </source>
</evidence>
<sequence length="667" mass="77643">MRKIINLNPNWTFSRQESQIEEVMSTYQTWSSLSLPHTWNAIDGTTGKEYDRGAYWYAKSLTLPKEDQEKSVFIEFKGANSVTDVYLNGEYLGQHRGGYSIFRFDLTNHFRFGEENILAVKVDNSAIVDIYPLRADFTFFGGIYRDVNLLVVNPTHVDLMDYGSQGAYIVQEDVTSENADIKLKTIITNHLSEEEKVRLWIEVYDQDETLVSYCASEVILDGKETRVIELDMRIEKPRLWNGIKDPHMYKAKITLQKHNDTVDELSVPFGLRYFHVDPDSGFYLNGHSHRLNGVSRHQDRKDKGWAISKEDQQDDMELIKDIGATSIRLAHYQHDSYFYDLCDQEGMVVWAEIPFITQVSETDLTGENAKVQLTELIRQNYNHPSIMFWGIQNEIQIDSKRDKEARQIVKELNDLAKQEDATRLTTMANLFLVDEKDEYNFMTDIIGYNKYYGWYTGKAEDFADWIDLFRAKNPTTSLGISEYGAEGIIDYHSDNPVVKDYSEEYHALYHEKVLDIFADRPYLWSTYVWNMFDFGANIRDEGGVKGRNNKGLVTYDRKIKKDAFYIYKAHWSKQPFVHITGRRYVERATDTINIKAYTNLSEVVLMINGEKTETFSVQGKVAVFEGITLTKKLNHIKIVGISNNEEYKDEVFYMRKYSQQTKVIKHQ</sequence>
<dbReference type="SUPFAM" id="SSF51445">
    <property type="entry name" value="(Trans)glycosidases"/>
    <property type="match status" value="1"/>
</dbReference>
<evidence type="ECO:0000256" key="2">
    <source>
        <dbReference type="ARBA" id="ARBA00022801"/>
    </source>
</evidence>
<dbReference type="InterPro" id="IPR006104">
    <property type="entry name" value="Glyco_hydro_2_N"/>
</dbReference>
<evidence type="ECO:0000313" key="7">
    <source>
        <dbReference type="EMBL" id="MCM2677449.1"/>
    </source>
</evidence>
<organism evidence="7 8">
    <name type="scientific">Alkalicoccobacillus plakortidis</name>
    <dbReference type="NCBI Taxonomy" id="444060"/>
    <lineage>
        <taxon>Bacteria</taxon>
        <taxon>Bacillati</taxon>
        <taxon>Bacillota</taxon>
        <taxon>Bacilli</taxon>
        <taxon>Bacillales</taxon>
        <taxon>Bacillaceae</taxon>
        <taxon>Alkalicoccobacillus</taxon>
    </lineage>
</organism>
<dbReference type="InterPro" id="IPR006102">
    <property type="entry name" value="Ig-like_GH2"/>
</dbReference>
<dbReference type="GO" id="GO:0016787">
    <property type="term" value="F:hydrolase activity"/>
    <property type="evidence" value="ECO:0007669"/>
    <property type="project" value="UniProtKB-KW"/>
</dbReference>
<dbReference type="InterPro" id="IPR036156">
    <property type="entry name" value="Beta-gal/glucu_dom_sf"/>
</dbReference>
<dbReference type="Pfam" id="PF02836">
    <property type="entry name" value="Glyco_hydro_2_C"/>
    <property type="match status" value="1"/>
</dbReference>
<dbReference type="Pfam" id="PF02837">
    <property type="entry name" value="Glyco_hydro_2_N"/>
    <property type="match status" value="1"/>
</dbReference>